<reference evidence="3" key="1">
    <citation type="journal article" date="2019" name="Int. J. Syst. Evol. Microbiol.">
        <title>The Global Catalogue of Microorganisms (GCM) 10K type strain sequencing project: providing services to taxonomists for standard genome sequencing and annotation.</title>
        <authorList>
            <consortium name="The Broad Institute Genomics Platform"/>
            <consortium name="The Broad Institute Genome Sequencing Center for Infectious Disease"/>
            <person name="Wu L."/>
            <person name="Ma J."/>
        </authorList>
    </citation>
    <scope>NUCLEOTIDE SEQUENCE [LARGE SCALE GENOMIC DNA]</scope>
    <source>
        <strain evidence="3">JCM 18409</strain>
    </source>
</reference>
<keyword evidence="3" id="KW-1185">Reference proteome</keyword>
<feature type="transmembrane region" description="Helical" evidence="1">
    <location>
        <begin position="6"/>
        <end position="26"/>
    </location>
</feature>
<dbReference type="EMBL" id="BAABKB010000001">
    <property type="protein sequence ID" value="GAA4993356.1"/>
    <property type="molecule type" value="Genomic_DNA"/>
</dbReference>
<sequence>MESGPAIFVGTVFALFGGGLLAWTTVRVRHGEPVAHGVNRVASAALASVAGTGALALGMWCFTRA</sequence>
<evidence type="ECO:0000313" key="2">
    <source>
        <dbReference type="EMBL" id="GAA4993356.1"/>
    </source>
</evidence>
<dbReference type="RefSeq" id="WP_095935680.1">
    <property type="nucleotide sequence ID" value="NZ_BAABKB010000001.1"/>
</dbReference>
<protein>
    <submittedName>
        <fullName evidence="2">Uncharacterized protein</fullName>
    </submittedName>
</protein>
<keyword evidence="1" id="KW-1133">Transmembrane helix</keyword>
<proteinExistence type="predicted"/>
<evidence type="ECO:0000313" key="3">
    <source>
        <dbReference type="Proteomes" id="UP001501759"/>
    </source>
</evidence>
<dbReference type="Proteomes" id="UP001501759">
    <property type="component" value="Unassembled WGS sequence"/>
</dbReference>
<keyword evidence="1" id="KW-0472">Membrane</keyword>
<evidence type="ECO:0000256" key="1">
    <source>
        <dbReference type="SAM" id="Phobius"/>
    </source>
</evidence>
<feature type="transmembrane region" description="Helical" evidence="1">
    <location>
        <begin position="38"/>
        <end position="60"/>
    </location>
</feature>
<accession>A0ABP9IC56</accession>
<gene>
    <name evidence="2" type="ORF">GCM10023335_01040</name>
</gene>
<name>A0ABP9IC56_9ACTN</name>
<comment type="caution">
    <text evidence="2">The sequence shown here is derived from an EMBL/GenBank/DDBJ whole genome shotgun (WGS) entry which is preliminary data.</text>
</comment>
<keyword evidence="1" id="KW-0812">Transmembrane</keyword>
<organism evidence="2 3">
    <name type="scientific">Streptomyces siamensis</name>
    <dbReference type="NCBI Taxonomy" id="1274986"/>
    <lineage>
        <taxon>Bacteria</taxon>
        <taxon>Bacillati</taxon>
        <taxon>Actinomycetota</taxon>
        <taxon>Actinomycetes</taxon>
        <taxon>Kitasatosporales</taxon>
        <taxon>Streptomycetaceae</taxon>
        <taxon>Streptomyces</taxon>
    </lineage>
</organism>